<comment type="caution">
    <text evidence="6">The sequence shown here is derived from an EMBL/GenBank/DDBJ whole genome shotgun (WGS) entry which is preliminary data.</text>
</comment>
<evidence type="ECO:0000313" key="7">
    <source>
        <dbReference type="Proteomes" id="UP000316292"/>
    </source>
</evidence>
<evidence type="ECO:0000256" key="2">
    <source>
        <dbReference type="PIRSR" id="PIRSR000105-1"/>
    </source>
</evidence>
<reference evidence="7 8" key="1">
    <citation type="journal article" date="2019" name="Nat. Microbiol.">
        <title>Mediterranean grassland soil C-N compound turnover is dependent on rainfall and depth, and is mediated by genomically divergent microorganisms.</title>
        <authorList>
            <person name="Diamond S."/>
            <person name="Andeer P.F."/>
            <person name="Li Z."/>
            <person name="Crits-Christoph A."/>
            <person name="Burstein D."/>
            <person name="Anantharaman K."/>
            <person name="Lane K.R."/>
            <person name="Thomas B.C."/>
            <person name="Pan C."/>
            <person name="Northen T.R."/>
            <person name="Banfield J.F."/>
        </authorList>
    </citation>
    <scope>NUCLEOTIDE SEQUENCE [LARGE SCALE GENOMIC DNA]</scope>
    <source>
        <strain evidence="5">WS_1</strain>
        <strain evidence="6">WS_5</strain>
    </source>
</reference>
<feature type="domain" description="3-hydroxyacyl-CoA dehydrogenase NAD binding" evidence="4">
    <location>
        <begin position="8"/>
        <end position="186"/>
    </location>
</feature>
<dbReference type="Gene3D" id="3.40.50.720">
    <property type="entry name" value="NAD(P)-binding Rossmann-like Domain"/>
    <property type="match status" value="1"/>
</dbReference>
<dbReference type="InterPro" id="IPR013328">
    <property type="entry name" value="6PGD_dom2"/>
</dbReference>
<dbReference type="InterPro" id="IPR006176">
    <property type="entry name" value="3-OHacyl-CoA_DH_NAD-bd"/>
</dbReference>
<dbReference type="PIRSF" id="PIRSF000105">
    <property type="entry name" value="HCDH"/>
    <property type="match status" value="1"/>
</dbReference>
<dbReference type="EMBL" id="VBOV01000099">
    <property type="protein sequence ID" value="TMQ59511.1"/>
    <property type="molecule type" value="Genomic_DNA"/>
</dbReference>
<dbReference type="PANTHER" id="PTHR48075:SF5">
    <property type="entry name" value="3-HYDROXYBUTYRYL-COA DEHYDROGENASE"/>
    <property type="match status" value="1"/>
</dbReference>
<dbReference type="InterPro" id="IPR022694">
    <property type="entry name" value="3-OHacyl-CoA_DH"/>
</dbReference>
<dbReference type="GO" id="GO:0006631">
    <property type="term" value="P:fatty acid metabolic process"/>
    <property type="evidence" value="ECO:0007669"/>
    <property type="project" value="InterPro"/>
</dbReference>
<dbReference type="Pfam" id="PF02737">
    <property type="entry name" value="3HCDH_N"/>
    <property type="match status" value="1"/>
</dbReference>
<dbReference type="Pfam" id="PF00725">
    <property type="entry name" value="3HCDH"/>
    <property type="match status" value="1"/>
</dbReference>
<feature type="domain" description="3-hydroxyacyl-CoA dehydrogenase C-terminal" evidence="3">
    <location>
        <begin position="189"/>
        <end position="284"/>
    </location>
</feature>
<evidence type="ECO:0000313" key="6">
    <source>
        <dbReference type="EMBL" id="TMQ59511.1"/>
    </source>
</evidence>
<name>A0A538T7A3_UNCEI</name>
<accession>A0A538T7A3</accession>
<gene>
    <name evidence="5" type="ORF">E6K71_07870</name>
    <name evidence="6" type="ORF">E6K75_03970</name>
</gene>
<protein>
    <submittedName>
        <fullName evidence="6">3-hydroxyacyl-CoA dehydrogenase</fullName>
    </submittedName>
</protein>
<dbReference type="GO" id="GO:0070403">
    <property type="term" value="F:NAD+ binding"/>
    <property type="evidence" value="ECO:0007669"/>
    <property type="project" value="InterPro"/>
</dbReference>
<sequence length="286" mass="30749">MKEGSIRTVVVVGAGIMGRGIALASARAGFKTSVIEPNSAVIESARGEIDKILDRAREKNEIDEAGARAARYNLTWSGSYDAATGADLAIEAVPESVAIKSEVYQNLAPRLTREGVIATNTSSLSITELAATSDRPARFLGMHFFNPVHRMRLVELVRGLETGDPALGIGEEAAKAMGKETVVVKESPGFVTSRINVLIGNEAFTMLEAGVASARDIDKALKLGLNHPMGPFELVDLVGLDTRLSILEYLHRTLGDKYRPSPLLIQYVNAGRLGRKVGRGVYEYPS</sequence>
<dbReference type="Proteomes" id="UP000320913">
    <property type="component" value="Unassembled WGS sequence"/>
</dbReference>
<dbReference type="SUPFAM" id="SSF51735">
    <property type="entry name" value="NAD(P)-binding Rossmann-fold domains"/>
    <property type="match status" value="1"/>
</dbReference>
<dbReference type="FunFam" id="3.40.50.720:FF:000009">
    <property type="entry name" value="Fatty oxidation complex, alpha subunit"/>
    <property type="match status" value="1"/>
</dbReference>
<evidence type="ECO:0000313" key="5">
    <source>
        <dbReference type="EMBL" id="TMQ48168.1"/>
    </source>
</evidence>
<dbReference type="InterPro" id="IPR006108">
    <property type="entry name" value="3HC_DH_C"/>
</dbReference>
<dbReference type="AlphaFoldDB" id="A0A538T7A3"/>
<dbReference type="EMBL" id="VBOR01000086">
    <property type="protein sequence ID" value="TMQ48168.1"/>
    <property type="molecule type" value="Genomic_DNA"/>
</dbReference>
<dbReference type="SUPFAM" id="SSF48179">
    <property type="entry name" value="6-phosphogluconate dehydrogenase C-terminal domain-like"/>
    <property type="match status" value="1"/>
</dbReference>
<evidence type="ECO:0000256" key="1">
    <source>
        <dbReference type="ARBA" id="ARBA00023002"/>
    </source>
</evidence>
<dbReference type="InterPro" id="IPR008927">
    <property type="entry name" value="6-PGluconate_DH-like_C_sf"/>
</dbReference>
<organism evidence="6 8">
    <name type="scientific">Eiseniibacteriota bacterium</name>
    <dbReference type="NCBI Taxonomy" id="2212470"/>
    <lineage>
        <taxon>Bacteria</taxon>
        <taxon>Candidatus Eiseniibacteriota</taxon>
    </lineage>
</organism>
<keyword evidence="1" id="KW-0560">Oxidoreductase</keyword>
<proteinExistence type="predicted"/>
<dbReference type="InterPro" id="IPR036291">
    <property type="entry name" value="NAD(P)-bd_dom_sf"/>
</dbReference>
<evidence type="ECO:0000259" key="3">
    <source>
        <dbReference type="Pfam" id="PF00725"/>
    </source>
</evidence>
<dbReference type="PANTHER" id="PTHR48075">
    <property type="entry name" value="3-HYDROXYACYL-COA DEHYDROGENASE FAMILY PROTEIN"/>
    <property type="match status" value="1"/>
</dbReference>
<feature type="site" description="Important for catalytic activity" evidence="2">
    <location>
        <position position="143"/>
    </location>
</feature>
<evidence type="ECO:0000313" key="8">
    <source>
        <dbReference type="Proteomes" id="UP000320913"/>
    </source>
</evidence>
<evidence type="ECO:0000259" key="4">
    <source>
        <dbReference type="Pfam" id="PF02737"/>
    </source>
</evidence>
<dbReference type="GO" id="GO:0016616">
    <property type="term" value="F:oxidoreductase activity, acting on the CH-OH group of donors, NAD or NADP as acceptor"/>
    <property type="evidence" value="ECO:0007669"/>
    <property type="project" value="InterPro"/>
</dbReference>
<dbReference type="Proteomes" id="UP000316292">
    <property type="component" value="Unassembled WGS sequence"/>
</dbReference>
<dbReference type="Gene3D" id="1.10.1040.10">
    <property type="entry name" value="N-(1-d-carboxylethyl)-l-norvaline Dehydrogenase, domain 2"/>
    <property type="match status" value="1"/>
</dbReference>